<reference evidence="2 3" key="1">
    <citation type="submission" date="2022-03" db="EMBL/GenBank/DDBJ databases">
        <title>Isotopic signatures of nitrous oxide derived from detoxification processes.</title>
        <authorList>
            <person name="Behrendt U."/>
            <person name="Buchen C."/>
            <person name="Well R."/>
            <person name="Ulrich A."/>
            <person name="Rohe L."/>
            <person name="Kolb S."/>
            <person name="Schloter M."/>
            <person name="Horn M.A."/>
            <person name="Augustin J."/>
        </authorList>
    </citation>
    <scope>NUCLEOTIDE SEQUENCE [LARGE SCALE GENOMIC DNA]</scope>
    <source>
        <strain evidence="2 3">S4-C24</strain>
    </source>
</reference>
<evidence type="ECO:0000313" key="2">
    <source>
        <dbReference type="EMBL" id="UNK44972.1"/>
    </source>
</evidence>
<accession>A0ABY3W9H9</accession>
<dbReference type="Gene3D" id="2.60.40.1240">
    <property type="match status" value="1"/>
</dbReference>
<evidence type="ECO:0008006" key="4">
    <source>
        <dbReference type="Google" id="ProtNLM"/>
    </source>
</evidence>
<organism evidence="2 3">
    <name type="scientific">Arthrobacter sulfonylureivorans</name>
    <dbReference type="NCBI Taxonomy" id="2486855"/>
    <lineage>
        <taxon>Bacteria</taxon>
        <taxon>Bacillati</taxon>
        <taxon>Actinomycetota</taxon>
        <taxon>Actinomycetes</taxon>
        <taxon>Micrococcales</taxon>
        <taxon>Micrococcaceae</taxon>
        <taxon>Arthrobacter</taxon>
    </lineage>
</organism>
<proteinExistence type="predicted"/>
<dbReference type="Proteomes" id="UP000829069">
    <property type="component" value="Chromosome"/>
</dbReference>
<evidence type="ECO:0000256" key="1">
    <source>
        <dbReference type="ARBA" id="ARBA00022729"/>
    </source>
</evidence>
<name>A0ABY3W9H9_9MICC</name>
<dbReference type="InterPro" id="IPR029050">
    <property type="entry name" value="Immunoprotect_excell_Ig-like"/>
</dbReference>
<keyword evidence="1" id="KW-0732">Signal</keyword>
<sequence length="145" mass="14947">MVDRRGGGKQKRIAVSAARFNDAAKYDDGVTVSTGGFSEGVVTEEGTGAMTGATYVLFTVKVRNGSEHTLDLSAVVPTMVYGPDQVPAAPLYTGVQVADLVGKVAAGASAEGTYAFMVPEDATKTALYLDLNGTHAPVTFTGDLP</sequence>
<protein>
    <recommendedName>
        <fullName evidence="4">DUF4352 domain-containing protein</fullName>
    </recommendedName>
</protein>
<keyword evidence="3" id="KW-1185">Reference proteome</keyword>
<gene>
    <name evidence="2" type="ORF">MNQ99_13550</name>
</gene>
<dbReference type="RefSeq" id="WP_241913293.1">
    <property type="nucleotide sequence ID" value="NZ_CP093326.1"/>
</dbReference>
<dbReference type="EMBL" id="CP093326">
    <property type="protein sequence ID" value="UNK44972.1"/>
    <property type="molecule type" value="Genomic_DNA"/>
</dbReference>
<evidence type="ECO:0000313" key="3">
    <source>
        <dbReference type="Proteomes" id="UP000829069"/>
    </source>
</evidence>